<organism evidence="1 2">
    <name type="scientific">Amborella trichopoda</name>
    <dbReference type="NCBI Taxonomy" id="13333"/>
    <lineage>
        <taxon>Eukaryota</taxon>
        <taxon>Viridiplantae</taxon>
        <taxon>Streptophyta</taxon>
        <taxon>Embryophyta</taxon>
        <taxon>Tracheophyta</taxon>
        <taxon>Spermatophyta</taxon>
        <taxon>Magnoliopsida</taxon>
        <taxon>Amborellales</taxon>
        <taxon>Amborellaceae</taxon>
        <taxon>Amborella</taxon>
    </lineage>
</organism>
<gene>
    <name evidence="1" type="ORF">AMTR_s00024p00057560</name>
</gene>
<dbReference type="EMBL" id="KI392710">
    <property type="protein sequence ID" value="ERN11023.1"/>
    <property type="molecule type" value="Genomic_DNA"/>
</dbReference>
<sequence>MAINAPRLQSPFNLNASCTLESPQFRIWGIKVLKSIPLYGNWALGLRSGLLSTLEPRDPLKSRMLNFQIPYGGNQALFPDDMLPRECHLGLAQLAISVFPACLSANLPLVAMAAILFAPLSPTNREPPITTCISSANVNMPPLRSHNSSNA</sequence>
<protein>
    <submittedName>
        <fullName evidence="1">Uncharacterized protein</fullName>
    </submittedName>
</protein>
<dbReference type="AlphaFoldDB" id="W1PSK1"/>
<dbReference type="Proteomes" id="UP000017836">
    <property type="component" value="Unassembled WGS sequence"/>
</dbReference>
<accession>W1PSK1</accession>
<evidence type="ECO:0000313" key="1">
    <source>
        <dbReference type="EMBL" id="ERN11023.1"/>
    </source>
</evidence>
<proteinExistence type="predicted"/>
<evidence type="ECO:0000313" key="2">
    <source>
        <dbReference type="Proteomes" id="UP000017836"/>
    </source>
</evidence>
<name>W1PSK1_AMBTC</name>
<reference evidence="2" key="1">
    <citation type="journal article" date="2013" name="Science">
        <title>The Amborella genome and the evolution of flowering plants.</title>
        <authorList>
            <consortium name="Amborella Genome Project"/>
        </authorList>
    </citation>
    <scope>NUCLEOTIDE SEQUENCE [LARGE SCALE GENOMIC DNA]</scope>
</reference>
<keyword evidence="2" id="KW-1185">Reference proteome</keyword>
<dbReference type="HOGENOM" id="CLU_1733946_0_0_1"/>
<dbReference type="Gramene" id="ERN11023">
    <property type="protein sequence ID" value="ERN11023"/>
    <property type="gene ID" value="AMTR_s00024p00057560"/>
</dbReference>